<dbReference type="GO" id="GO:0003983">
    <property type="term" value="F:UTP:glucose-1-phosphate uridylyltransferase activity"/>
    <property type="evidence" value="ECO:0007669"/>
    <property type="project" value="UniProtKB-EC"/>
</dbReference>
<dbReference type="EC" id="2.7.7.9" evidence="2 6"/>
<dbReference type="PANTHER" id="PTHR43197:SF1">
    <property type="entry name" value="UTP--GLUCOSE-1-PHOSPHATE URIDYLYLTRANSFERASE"/>
    <property type="match status" value="1"/>
</dbReference>
<keyword evidence="9" id="KW-1185">Reference proteome</keyword>
<evidence type="ECO:0000313" key="9">
    <source>
        <dbReference type="Proteomes" id="UP000018896"/>
    </source>
</evidence>
<dbReference type="EMBL" id="BAUV01000023">
    <property type="protein sequence ID" value="GAE35807.1"/>
    <property type="molecule type" value="Genomic_DNA"/>
</dbReference>
<comment type="catalytic activity">
    <reaction evidence="5 6">
        <text>alpha-D-glucose 1-phosphate + UTP + H(+) = UDP-alpha-D-glucose + diphosphate</text>
        <dbReference type="Rhea" id="RHEA:19889"/>
        <dbReference type="ChEBI" id="CHEBI:15378"/>
        <dbReference type="ChEBI" id="CHEBI:33019"/>
        <dbReference type="ChEBI" id="CHEBI:46398"/>
        <dbReference type="ChEBI" id="CHEBI:58601"/>
        <dbReference type="ChEBI" id="CHEBI:58885"/>
        <dbReference type="EC" id="2.7.7.9"/>
    </reaction>
</comment>
<protein>
    <recommendedName>
        <fullName evidence="2 6">UTP--glucose-1-phosphate uridylyltransferase</fullName>
        <ecNumber evidence="2 6">2.7.7.9</ecNumber>
    </recommendedName>
    <alternativeName>
        <fullName evidence="6">UDP-glucose pyrophosphorylase</fullName>
    </alternativeName>
</protein>
<comment type="caution">
    <text evidence="8">The sequence shown here is derived from an EMBL/GenBank/DDBJ whole genome shotgun (WGS) entry which is preliminary data.</text>
</comment>
<dbReference type="PANTHER" id="PTHR43197">
    <property type="entry name" value="UTP--GLUCOSE-1-PHOSPHATE URIDYLYLTRANSFERASE"/>
    <property type="match status" value="1"/>
</dbReference>
<reference evidence="8 9" key="1">
    <citation type="journal article" date="2014" name="Genome Announc.">
        <title>Draft Genome Sequences of Three Alkaliphilic Bacillus Strains, Bacillus wakoensis JCM 9140T, Bacillus akibai JCM 9157T, and Bacillus hemicellulosilyticus JCM 9152T.</title>
        <authorList>
            <person name="Yuki M."/>
            <person name="Oshima K."/>
            <person name="Suda W."/>
            <person name="Oshida Y."/>
            <person name="Kitamura K."/>
            <person name="Iida T."/>
            <person name="Hattori M."/>
            <person name="Ohkuma M."/>
        </authorList>
    </citation>
    <scope>NUCLEOTIDE SEQUENCE [LARGE SCALE GENOMIC DNA]</scope>
    <source>
        <strain evidence="8 9">JCM 9157</strain>
    </source>
</reference>
<evidence type="ECO:0000256" key="3">
    <source>
        <dbReference type="ARBA" id="ARBA00022679"/>
    </source>
</evidence>
<evidence type="ECO:0000256" key="6">
    <source>
        <dbReference type="RuleBase" id="RU361259"/>
    </source>
</evidence>
<evidence type="ECO:0000256" key="1">
    <source>
        <dbReference type="ARBA" id="ARBA00006890"/>
    </source>
</evidence>
<evidence type="ECO:0000256" key="4">
    <source>
        <dbReference type="ARBA" id="ARBA00022695"/>
    </source>
</evidence>
<evidence type="ECO:0000313" key="8">
    <source>
        <dbReference type="EMBL" id="GAE35807.1"/>
    </source>
</evidence>
<proteinExistence type="inferred from homology"/>
<feature type="domain" description="Nucleotidyl transferase" evidence="7">
    <location>
        <begin position="5"/>
        <end position="268"/>
    </location>
</feature>
<dbReference type="GO" id="GO:0006011">
    <property type="term" value="P:UDP-alpha-D-glucose metabolic process"/>
    <property type="evidence" value="ECO:0007669"/>
    <property type="project" value="InterPro"/>
</dbReference>
<dbReference type="RefSeq" id="WP_035665355.1">
    <property type="nucleotide sequence ID" value="NZ_BAUV01000023.1"/>
</dbReference>
<dbReference type="eggNOG" id="COG1210">
    <property type="taxonomic scope" value="Bacteria"/>
</dbReference>
<comment type="similarity">
    <text evidence="1 6">Belongs to the UDPGP type 2 family.</text>
</comment>
<gene>
    <name evidence="8" type="ORF">JCM9157_2944</name>
</gene>
<keyword evidence="3 6" id="KW-0808">Transferase</keyword>
<evidence type="ECO:0000256" key="2">
    <source>
        <dbReference type="ARBA" id="ARBA00012415"/>
    </source>
</evidence>
<evidence type="ECO:0000256" key="5">
    <source>
        <dbReference type="ARBA" id="ARBA00048128"/>
    </source>
</evidence>
<dbReference type="Gene3D" id="3.90.550.10">
    <property type="entry name" value="Spore Coat Polysaccharide Biosynthesis Protein SpsA, Chain A"/>
    <property type="match status" value="1"/>
</dbReference>
<sequence length="298" mass="33595">MKVKKAIIPAAGLGTRFLPATKAQPKEMLPIVDRPTIQYIIEEAVASGIEDILIVTGRGKRAIEDHFDRSFELEESLAKKGKLESLREMRHISEMADIHYIRQKEPKGLGHAIWCARKFIDNEPFAVLLGDDIVVNEGDPCLKQLLNQFEATNSSIIGVQDVEKRELSKYGVIKHSPNKWNNHLYRIESLIEKPRIEEAPSNLAIMGRYVLTPEILDVLGQLEPGRGNEIQLTDALQLLTTEQDLYGYHFSGKRYDIGDRLGFIQATLEFALMREDLASSVSTMLKEIVRKLDKGGAM</sequence>
<keyword evidence="4 6" id="KW-0548">Nucleotidyltransferase</keyword>
<organism evidence="8 9">
    <name type="scientific">Halalkalibacter akibai (strain ATCC 43226 / DSM 21942 / CIP 109018 / JCM 9157 / 1139)</name>
    <name type="common">Bacillus akibai</name>
    <dbReference type="NCBI Taxonomy" id="1236973"/>
    <lineage>
        <taxon>Bacteria</taxon>
        <taxon>Bacillati</taxon>
        <taxon>Bacillota</taxon>
        <taxon>Bacilli</taxon>
        <taxon>Bacillales</taxon>
        <taxon>Bacillaceae</taxon>
        <taxon>Halalkalibacter</taxon>
    </lineage>
</organism>
<accession>W4QV72</accession>
<dbReference type="NCBIfam" id="TIGR01099">
    <property type="entry name" value="galU"/>
    <property type="match status" value="1"/>
</dbReference>
<dbReference type="SUPFAM" id="SSF53448">
    <property type="entry name" value="Nucleotide-diphospho-sugar transferases"/>
    <property type="match status" value="1"/>
</dbReference>
<dbReference type="Pfam" id="PF00483">
    <property type="entry name" value="NTP_transferase"/>
    <property type="match status" value="1"/>
</dbReference>
<dbReference type="InterPro" id="IPR005771">
    <property type="entry name" value="GalU_uridylyltTrfase_bac/arc"/>
</dbReference>
<dbReference type="Proteomes" id="UP000018896">
    <property type="component" value="Unassembled WGS sequence"/>
</dbReference>
<dbReference type="CDD" id="cd02541">
    <property type="entry name" value="UGPase_prokaryotic"/>
    <property type="match status" value="1"/>
</dbReference>
<dbReference type="OrthoDB" id="9803871at2"/>
<dbReference type="STRING" id="1236973.JCM9157_2944"/>
<dbReference type="InterPro" id="IPR029044">
    <property type="entry name" value="Nucleotide-diphossugar_trans"/>
</dbReference>
<evidence type="ECO:0000259" key="7">
    <source>
        <dbReference type="Pfam" id="PF00483"/>
    </source>
</evidence>
<dbReference type="AlphaFoldDB" id="W4QV72"/>
<dbReference type="InterPro" id="IPR005835">
    <property type="entry name" value="NTP_transferase_dom"/>
</dbReference>
<name>W4QV72_HALA3</name>